<name>A0AAW4MDG4_PHOVU</name>
<proteinExistence type="predicted"/>
<dbReference type="AlphaFoldDB" id="A0AAW4MDG4"/>
<evidence type="ECO:0000313" key="2">
    <source>
        <dbReference type="Proteomes" id="UP000736888"/>
    </source>
</evidence>
<sequence length="111" mass="13035">MFGALIPFVDLTGLHNLEYVNTSYLNQYRNMADVYGNGYPRPIIFVDEDFDENIIDPQAHMYSYYTYKLIMVAECSRESSYLYVLKNMKDEILYIPIDSRGSAKQNFIIDF</sequence>
<evidence type="ECO:0000313" key="1">
    <source>
        <dbReference type="EMBL" id="MBU9138590.1"/>
    </source>
</evidence>
<organism evidence="1 2">
    <name type="scientific">Phocaeicola vulgatus</name>
    <name type="common">Bacteroides vulgatus</name>
    <dbReference type="NCBI Taxonomy" id="821"/>
    <lineage>
        <taxon>Bacteria</taxon>
        <taxon>Pseudomonadati</taxon>
        <taxon>Bacteroidota</taxon>
        <taxon>Bacteroidia</taxon>
        <taxon>Bacteroidales</taxon>
        <taxon>Bacteroidaceae</taxon>
        <taxon>Phocaeicola</taxon>
    </lineage>
</organism>
<comment type="caution">
    <text evidence="1">The sequence shown here is derived from an EMBL/GenBank/DDBJ whole genome shotgun (WGS) entry which is preliminary data.</text>
</comment>
<gene>
    <name evidence="1" type="ORF">KTG10_07460</name>
</gene>
<reference evidence="1" key="1">
    <citation type="submission" date="2021-06" db="EMBL/GenBank/DDBJ databases">
        <title>Collection of gut derived symbiotic bacterial strains cultured from healthy donors.</title>
        <authorList>
            <person name="Lin H."/>
            <person name="Littmann E."/>
            <person name="Pamer E.G."/>
        </authorList>
    </citation>
    <scope>NUCLEOTIDE SEQUENCE</scope>
    <source>
        <strain evidence="1">MSK.6.33</strain>
    </source>
</reference>
<accession>A0AAW4MDG4</accession>
<protein>
    <submittedName>
        <fullName evidence="1">Uncharacterized protein</fullName>
    </submittedName>
</protein>
<dbReference type="EMBL" id="JAHPYS010000012">
    <property type="protein sequence ID" value="MBU9138590.1"/>
    <property type="molecule type" value="Genomic_DNA"/>
</dbReference>
<dbReference type="Proteomes" id="UP000736888">
    <property type="component" value="Unassembled WGS sequence"/>
</dbReference>